<dbReference type="AlphaFoldDB" id="A0A399RGE4"/>
<organism evidence="13 14">
    <name type="scientific">Henriciella algicola</name>
    <dbReference type="NCBI Taxonomy" id="1608422"/>
    <lineage>
        <taxon>Bacteria</taxon>
        <taxon>Pseudomonadati</taxon>
        <taxon>Pseudomonadota</taxon>
        <taxon>Alphaproteobacteria</taxon>
        <taxon>Hyphomonadales</taxon>
        <taxon>Hyphomonadaceae</taxon>
        <taxon>Henriciella</taxon>
    </lineage>
</organism>
<evidence type="ECO:0000256" key="8">
    <source>
        <dbReference type="ARBA" id="ARBA00022989"/>
    </source>
</evidence>
<evidence type="ECO:0000256" key="2">
    <source>
        <dbReference type="ARBA" id="ARBA00004141"/>
    </source>
</evidence>
<name>A0A399RGE4_9PROT</name>
<dbReference type="InterPro" id="IPR036034">
    <property type="entry name" value="PDZ_sf"/>
</dbReference>
<dbReference type="PROSITE" id="PS50106">
    <property type="entry name" value="PDZ"/>
    <property type="match status" value="1"/>
</dbReference>
<evidence type="ECO:0000256" key="4">
    <source>
        <dbReference type="ARBA" id="ARBA00022670"/>
    </source>
</evidence>
<dbReference type="Pfam" id="PF17820">
    <property type="entry name" value="PDZ_6"/>
    <property type="match status" value="1"/>
</dbReference>
<dbReference type="Pfam" id="PF02163">
    <property type="entry name" value="Peptidase_M50"/>
    <property type="match status" value="1"/>
</dbReference>
<evidence type="ECO:0000256" key="6">
    <source>
        <dbReference type="ARBA" id="ARBA00022801"/>
    </source>
</evidence>
<dbReference type="GO" id="GO:0004222">
    <property type="term" value="F:metalloendopeptidase activity"/>
    <property type="evidence" value="ECO:0007669"/>
    <property type="project" value="InterPro"/>
</dbReference>
<feature type="domain" description="PDZ" evidence="12">
    <location>
        <begin position="142"/>
        <end position="207"/>
    </location>
</feature>
<dbReference type="InterPro" id="IPR008915">
    <property type="entry name" value="Peptidase_M50"/>
</dbReference>
<reference evidence="13 14" key="1">
    <citation type="submission" date="2018-08" db="EMBL/GenBank/DDBJ databases">
        <title>Henriciella mobilis sp. nov., isolated from seawater.</title>
        <authorList>
            <person name="Cheng H."/>
            <person name="Wu Y.-H."/>
            <person name="Xu X.-W."/>
            <person name="Guo L.-L."/>
        </authorList>
    </citation>
    <scope>NUCLEOTIDE SEQUENCE [LARGE SCALE GENOMIC DNA]</scope>
    <source>
        <strain evidence="13 14">CCUG67844</strain>
    </source>
</reference>
<dbReference type="CDD" id="cd23081">
    <property type="entry name" value="cpPDZ_EcRseP-like"/>
    <property type="match status" value="1"/>
</dbReference>
<dbReference type="Gene3D" id="2.30.42.10">
    <property type="match status" value="1"/>
</dbReference>
<dbReference type="PANTHER" id="PTHR42837:SF2">
    <property type="entry name" value="MEMBRANE METALLOPROTEASE ARASP2, CHLOROPLASTIC-RELATED"/>
    <property type="match status" value="1"/>
</dbReference>
<feature type="transmembrane region" description="Helical" evidence="11">
    <location>
        <begin position="307"/>
        <end position="329"/>
    </location>
</feature>
<evidence type="ECO:0000256" key="11">
    <source>
        <dbReference type="SAM" id="Phobius"/>
    </source>
</evidence>
<evidence type="ECO:0000313" key="14">
    <source>
        <dbReference type="Proteomes" id="UP000265845"/>
    </source>
</evidence>
<feature type="transmembrane region" description="Helical" evidence="11">
    <location>
        <begin position="6"/>
        <end position="26"/>
    </location>
</feature>
<evidence type="ECO:0000256" key="1">
    <source>
        <dbReference type="ARBA" id="ARBA00001947"/>
    </source>
</evidence>
<comment type="similarity">
    <text evidence="3">Belongs to the peptidase M50B family.</text>
</comment>
<keyword evidence="8 11" id="KW-1133">Transmembrane helix</keyword>
<feature type="transmembrane region" description="Helical" evidence="11">
    <location>
        <begin position="109"/>
        <end position="132"/>
    </location>
</feature>
<evidence type="ECO:0000256" key="9">
    <source>
        <dbReference type="ARBA" id="ARBA00023049"/>
    </source>
</evidence>
<keyword evidence="7" id="KW-0862">Zinc</keyword>
<gene>
    <name evidence="13" type="ORF">D1222_11120</name>
</gene>
<dbReference type="RefSeq" id="WP_119454332.1">
    <property type="nucleotide sequence ID" value="NZ_QWGA01000007.1"/>
</dbReference>
<keyword evidence="10 11" id="KW-0472">Membrane</keyword>
<dbReference type="OrthoDB" id="9782003at2"/>
<accession>A0A399RGE4</accession>
<dbReference type="SUPFAM" id="SSF50156">
    <property type="entry name" value="PDZ domain-like"/>
    <property type="match status" value="1"/>
</dbReference>
<comment type="subcellular location">
    <subcellularLocation>
        <location evidence="2">Membrane</location>
        <topology evidence="2">Multi-pass membrane protein</topology>
    </subcellularLocation>
</comment>
<comment type="caution">
    <text evidence="13">The sequence shown here is derived from an EMBL/GenBank/DDBJ whole genome shotgun (WGS) entry which is preliminary data.</text>
</comment>
<dbReference type="InterPro" id="IPR041489">
    <property type="entry name" value="PDZ_6"/>
</dbReference>
<dbReference type="GO" id="GO:0016020">
    <property type="term" value="C:membrane"/>
    <property type="evidence" value="ECO:0007669"/>
    <property type="project" value="UniProtKB-SubCell"/>
</dbReference>
<evidence type="ECO:0000256" key="5">
    <source>
        <dbReference type="ARBA" id="ARBA00022692"/>
    </source>
</evidence>
<dbReference type="Proteomes" id="UP000265845">
    <property type="component" value="Unassembled WGS sequence"/>
</dbReference>
<feature type="transmembrane region" description="Helical" evidence="11">
    <location>
        <begin position="360"/>
        <end position="378"/>
    </location>
</feature>
<keyword evidence="4 13" id="KW-0645">Protease</keyword>
<keyword evidence="6" id="KW-0378">Hydrolase</keyword>
<evidence type="ECO:0000313" key="13">
    <source>
        <dbReference type="EMBL" id="RIJ28915.1"/>
    </source>
</evidence>
<evidence type="ECO:0000256" key="10">
    <source>
        <dbReference type="ARBA" id="ARBA00023136"/>
    </source>
</evidence>
<dbReference type="GO" id="GO:0006508">
    <property type="term" value="P:proteolysis"/>
    <property type="evidence" value="ECO:0007669"/>
    <property type="project" value="UniProtKB-KW"/>
</dbReference>
<protein>
    <submittedName>
        <fullName evidence="13">RIP metalloprotease</fullName>
    </submittedName>
</protein>
<evidence type="ECO:0000256" key="7">
    <source>
        <dbReference type="ARBA" id="ARBA00022833"/>
    </source>
</evidence>
<dbReference type="InterPro" id="IPR004387">
    <property type="entry name" value="Pept_M50_Zn"/>
</dbReference>
<evidence type="ECO:0000256" key="3">
    <source>
        <dbReference type="ARBA" id="ARBA00007931"/>
    </source>
</evidence>
<dbReference type="InterPro" id="IPR001478">
    <property type="entry name" value="PDZ"/>
</dbReference>
<dbReference type="PANTHER" id="PTHR42837">
    <property type="entry name" value="REGULATOR OF SIGMA-E PROTEASE RSEP"/>
    <property type="match status" value="1"/>
</dbReference>
<keyword evidence="5 11" id="KW-0812">Transmembrane</keyword>
<dbReference type="EMBL" id="QWGA01000007">
    <property type="protein sequence ID" value="RIJ28915.1"/>
    <property type="molecule type" value="Genomic_DNA"/>
</dbReference>
<evidence type="ECO:0000259" key="12">
    <source>
        <dbReference type="PROSITE" id="PS50106"/>
    </source>
</evidence>
<proteinExistence type="inferred from homology"/>
<keyword evidence="14" id="KW-1185">Reference proteome</keyword>
<sequence length="391" mass="41970">MFDGFLSQGPIFIVCLVFMLGIVVVIHELGHYLAGRYFGAGVESFSVGFGKPIFEKSDKRGTRWRVNWIPLGGFVKFVGESQLPGDVGKIEQGPVGKPFHEIGVWPRTAIAAAGPAANFVLAALIFAVFFYFNGAYQARVGVTSVLEDGAAAEAGIETGDIFVSMGGEAVDNAGDLQTIVSMSSNKELLTIVERDGEEIELTVTPQRQMRENAVGQVQALGTIGITLQELRDTAERIDYNPVEALAMGGVQTWDTVAKTTDMIGRMITGKEALSSLSGPVAIGDISRRVVNRTMANNEIPLATRINALFWSMMTICAAVSVGIGFFNLLPLPVLDGGHIVFNCYEAFAGKPLPARIQEGALMAGMFLLLGMFVFITWGDVLETGLFNSARG</sequence>
<dbReference type="CDD" id="cd06163">
    <property type="entry name" value="S2P-M50_PDZ_RseP-like"/>
    <property type="match status" value="1"/>
</dbReference>
<comment type="cofactor">
    <cofactor evidence="1">
        <name>Zn(2+)</name>
        <dbReference type="ChEBI" id="CHEBI:29105"/>
    </cofactor>
</comment>
<keyword evidence="9 13" id="KW-0482">Metalloprotease</keyword>